<organism evidence="2 3">
    <name type="scientific">Nepenthes gracilis</name>
    <name type="common">Slender pitcher plant</name>
    <dbReference type="NCBI Taxonomy" id="150966"/>
    <lineage>
        <taxon>Eukaryota</taxon>
        <taxon>Viridiplantae</taxon>
        <taxon>Streptophyta</taxon>
        <taxon>Embryophyta</taxon>
        <taxon>Tracheophyta</taxon>
        <taxon>Spermatophyta</taxon>
        <taxon>Magnoliopsida</taxon>
        <taxon>eudicotyledons</taxon>
        <taxon>Gunneridae</taxon>
        <taxon>Pentapetalae</taxon>
        <taxon>Caryophyllales</taxon>
        <taxon>Nepenthaceae</taxon>
        <taxon>Nepenthes</taxon>
    </lineage>
</organism>
<dbReference type="EMBL" id="BSYO01000008">
    <property type="protein sequence ID" value="GMH08795.1"/>
    <property type="molecule type" value="Genomic_DNA"/>
</dbReference>
<proteinExistence type="predicted"/>
<evidence type="ECO:0000256" key="1">
    <source>
        <dbReference type="SAM" id="MobiDB-lite"/>
    </source>
</evidence>
<keyword evidence="3" id="KW-1185">Reference proteome</keyword>
<feature type="region of interest" description="Disordered" evidence="1">
    <location>
        <begin position="32"/>
        <end position="75"/>
    </location>
</feature>
<reference evidence="2" key="1">
    <citation type="submission" date="2023-05" db="EMBL/GenBank/DDBJ databases">
        <title>Nepenthes gracilis genome sequencing.</title>
        <authorList>
            <person name="Fukushima K."/>
        </authorList>
    </citation>
    <scope>NUCLEOTIDE SEQUENCE</scope>
    <source>
        <strain evidence="2">SING2019-196</strain>
    </source>
</reference>
<evidence type="ECO:0000313" key="3">
    <source>
        <dbReference type="Proteomes" id="UP001279734"/>
    </source>
</evidence>
<dbReference type="Proteomes" id="UP001279734">
    <property type="component" value="Unassembled WGS sequence"/>
</dbReference>
<name>A0AAD3SCQ3_NEPGR</name>
<gene>
    <name evidence="2" type="ORF">Nepgr_010635</name>
</gene>
<sequence length="109" mass="11465">MMATNLSLPSSRSRKVVSTIIRDIVEILDVQIDENHPPGSARSGGPHDSRGQYAEGARVQGEARQDPCRGNQGAHDFGVVGEEMAFIDVGPQDTSLAALLHRGGGGSSI</sequence>
<comment type="caution">
    <text evidence="2">The sequence shown here is derived from an EMBL/GenBank/DDBJ whole genome shotgun (WGS) entry which is preliminary data.</text>
</comment>
<accession>A0AAD3SCQ3</accession>
<protein>
    <submittedName>
        <fullName evidence="2">Uncharacterized protein</fullName>
    </submittedName>
</protein>
<evidence type="ECO:0000313" key="2">
    <source>
        <dbReference type="EMBL" id="GMH08795.1"/>
    </source>
</evidence>
<dbReference type="AlphaFoldDB" id="A0AAD3SCQ3"/>